<name>J4KS08_9GAMM</name>
<dbReference type="AlphaFoldDB" id="J4KS08"/>
<keyword evidence="1" id="KW-0472">Membrane</keyword>
<feature type="transmembrane region" description="Helical" evidence="1">
    <location>
        <begin position="237"/>
        <end position="255"/>
    </location>
</feature>
<dbReference type="EMBL" id="JH611156">
    <property type="protein sequence ID" value="EJP71879.1"/>
    <property type="molecule type" value="Genomic_DNA"/>
</dbReference>
<accession>J4KS08</accession>
<reference evidence="2 3" key="1">
    <citation type="journal article" date="2012" name="ISME J.">
        <title>Genomic insights to SAR86, an abundant and uncultivated marine bacterial lineage.</title>
        <authorList>
            <person name="Dupont C.L."/>
            <person name="Rusch D.B."/>
            <person name="Yooseph S."/>
            <person name="Lombardo M.J."/>
            <person name="Richter R.A."/>
            <person name="Valas R."/>
            <person name="Novotny M."/>
            <person name="Yee-Greenbaum J."/>
            <person name="Selengut J.D."/>
            <person name="Haft D.H."/>
            <person name="Halpern A.L."/>
            <person name="Lasken R.S."/>
            <person name="Nealson K."/>
            <person name="Friedman R."/>
            <person name="Venter J.C."/>
        </authorList>
    </citation>
    <scope>NUCLEOTIDE SEQUENCE [LARGE SCALE GENOMIC DNA]</scope>
</reference>
<gene>
    <name evidence="2" type="ORF">NT01SARS_0363</name>
</gene>
<evidence type="ECO:0000313" key="2">
    <source>
        <dbReference type="EMBL" id="EJP71879.1"/>
    </source>
</evidence>
<sequence length="384" mass="43891">MKTYILFPENLEVEKHSLLSSDDNFIKATNGISLDKLDFIESKDKLIYLLPSTLVSSHTFVQNDKLSHSNNLANFISEVDTDLANDVSENSFFIFDKNGFVINKNMLDEINSHLSKLKCKSIVIPDYFINQTSDLDTITQLNDKFIFAYKDGTGSSIEPNQIEYYLTVIRNVIPDFNPTVYGPSEDIKKLFRESEFHSEINYKNFVEKNFDKLPNFFKFKPSLKNISAKLDITKNEIFAFVASCIIIFSTPLVLINNNNKTAKDYEDATFSIFKKIDNNIKRVVAPRNQIDEILKQLPNVNTEVNSRTLPVKNLDFLVSMGDKYLESVNLDIDQNEADILFSNMPEAQFKIIKGLSENFDIAILNEDVVMLDNKVSGEIKLGFK</sequence>
<dbReference type="STRING" id="1123866.NT01SARS_0363"/>
<keyword evidence="1" id="KW-1133">Transmembrane helix</keyword>
<dbReference type="Proteomes" id="UP000010305">
    <property type="component" value="Unassembled WGS sequence"/>
</dbReference>
<keyword evidence="1" id="KW-0812">Transmembrane</keyword>
<organism evidence="2 3">
    <name type="scientific">SAR86 cluster bacterium SAR86A</name>
    <dbReference type="NCBI Taxonomy" id="1123866"/>
    <lineage>
        <taxon>Bacteria</taxon>
        <taxon>Pseudomonadati</taxon>
        <taxon>Pseudomonadota</taxon>
        <taxon>Gammaproteobacteria</taxon>
        <taxon>SAR86 cluster</taxon>
    </lineage>
</organism>
<evidence type="ECO:0000313" key="3">
    <source>
        <dbReference type="Proteomes" id="UP000010305"/>
    </source>
</evidence>
<protein>
    <recommendedName>
        <fullName evidence="4">GspL cytoplasmic actin-ATPase-like domain-containing protein</fullName>
    </recommendedName>
</protein>
<dbReference type="HOGENOM" id="CLU_719418_0_0_6"/>
<evidence type="ECO:0000256" key="1">
    <source>
        <dbReference type="SAM" id="Phobius"/>
    </source>
</evidence>
<evidence type="ECO:0008006" key="4">
    <source>
        <dbReference type="Google" id="ProtNLM"/>
    </source>
</evidence>
<proteinExistence type="predicted"/>